<keyword evidence="1" id="KW-0732">Signal</keyword>
<protein>
    <recommendedName>
        <fullName evidence="4">Secreted protein</fullName>
    </recommendedName>
</protein>
<gene>
    <name evidence="2" type="ORF">PDIGIT_LOCUS12014</name>
</gene>
<dbReference type="OrthoDB" id="4825549at2759"/>
<accession>A0A9W4UR78</accession>
<evidence type="ECO:0000256" key="1">
    <source>
        <dbReference type="SAM" id="SignalP"/>
    </source>
</evidence>
<organism evidence="2 3">
    <name type="scientific">Periconia digitata</name>
    <dbReference type="NCBI Taxonomy" id="1303443"/>
    <lineage>
        <taxon>Eukaryota</taxon>
        <taxon>Fungi</taxon>
        <taxon>Dikarya</taxon>
        <taxon>Ascomycota</taxon>
        <taxon>Pezizomycotina</taxon>
        <taxon>Dothideomycetes</taxon>
        <taxon>Pleosporomycetidae</taxon>
        <taxon>Pleosporales</taxon>
        <taxon>Massarineae</taxon>
        <taxon>Periconiaceae</taxon>
        <taxon>Periconia</taxon>
    </lineage>
</organism>
<proteinExistence type="predicted"/>
<comment type="caution">
    <text evidence="2">The sequence shown here is derived from an EMBL/GenBank/DDBJ whole genome shotgun (WGS) entry which is preliminary data.</text>
</comment>
<dbReference type="EMBL" id="CAOQHR010000008">
    <property type="protein sequence ID" value="CAI6338878.1"/>
    <property type="molecule type" value="Genomic_DNA"/>
</dbReference>
<reference evidence="2" key="1">
    <citation type="submission" date="2023-01" db="EMBL/GenBank/DDBJ databases">
        <authorList>
            <person name="Van Ghelder C."/>
            <person name="Rancurel C."/>
        </authorList>
    </citation>
    <scope>NUCLEOTIDE SEQUENCE</scope>
    <source>
        <strain evidence="2">CNCM I-4278</strain>
    </source>
</reference>
<name>A0A9W4UR78_9PLEO</name>
<keyword evidence="3" id="KW-1185">Reference proteome</keyword>
<evidence type="ECO:0000313" key="2">
    <source>
        <dbReference type="EMBL" id="CAI6338878.1"/>
    </source>
</evidence>
<evidence type="ECO:0008006" key="4">
    <source>
        <dbReference type="Google" id="ProtNLM"/>
    </source>
</evidence>
<dbReference type="Proteomes" id="UP001152607">
    <property type="component" value="Unassembled WGS sequence"/>
</dbReference>
<feature type="signal peptide" evidence="1">
    <location>
        <begin position="1"/>
        <end position="19"/>
    </location>
</feature>
<sequence length="133" mass="14155">MHFITIFAAAAPFIAGVSASCYTSGASWPSGRGDKAALVAAETACDEMIARGPFAVGADVVNEDRKICRPLAGDKTKSIDFEIQYTANDSEDVDRALCVKAFSAEINGCDKGGFHREGVKWWFIADPQAASCK</sequence>
<evidence type="ECO:0000313" key="3">
    <source>
        <dbReference type="Proteomes" id="UP001152607"/>
    </source>
</evidence>
<feature type="chain" id="PRO_5040824469" description="Secreted protein" evidence="1">
    <location>
        <begin position="20"/>
        <end position="133"/>
    </location>
</feature>
<dbReference type="AlphaFoldDB" id="A0A9W4UR78"/>